<protein>
    <recommendedName>
        <fullName evidence="5">Fimbrial assembly protein</fullName>
    </recommendedName>
</protein>
<dbReference type="Proteomes" id="UP000228777">
    <property type="component" value="Unassembled WGS sequence"/>
</dbReference>
<keyword evidence="2" id="KW-0812">Transmembrane</keyword>
<proteinExistence type="predicted"/>
<organism evidence="3 4">
    <name type="scientific">bacterium (Candidatus Gribaldobacteria) CG07_land_8_20_14_0_80_33_18</name>
    <dbReference type="NCBI Taxonomy" id="2014272"/>
    <lineage>
        <taxon>Bacteria</taxon>
        <taxon>Candidatus Gribaldobacteria</taxon>
    </lineage>
</organism>
<name>A0A2M6Z4L9_9BACT</name>
<feature type="transmembrane region" description="Helical" evidence="2">
    <location>
        <begin position="18"/>
        <end position="37"/>
    </location>
</feature>
<evidence type="ECO:0000256" key="1">
    <source>
        <dbReference type="SAM" id="Coils"/>
    </source>
</evidence>
<evidence type="ECO:0000313" key="3">
    <source>
        <dbReference type="EMBL" id="PIU47267.1"/>
    </source>
</evidence>
<dbReference type="EMBL" id="PEWP01000006">
    <property type="protein sequence ID" value="PIU47267.1"/>
    <property type="molecule type" value="Genomic_DNA"/>
</dbReference>
<reference evidence="4" key="1">
    <citation type="submission" date="2017-09" db="EMBL/GenBank/DDBJ databases">
        <title>Depth-based differentiation of microbial function through sediment-hosted aquifers and enrichment of novel symbionts in the deep terrestrial subsurface.</title>
        <authorList>
            <person name="Probst A.J."/>
            <person name="Ladd B."/>
            <person name="Jarett J.K."/>
            <person name="Geller-Mcgrath D.E."/>
            <person name="Sieber C.M.K."/>
            <person name="Emerson J.B."/>
            <person name="Anantharaman K."/>
            <person name="Thomas B.C."/>
            <person name="Malmstrom R."/>
            <person name="Stieglmeier M."/>
            <person name="Klingl A."/>
            <person name="Woyke T."/>
            <person name="Ryan C.M."/>
            <person name="Banfield J.F."/>
        </authorList>
    </citation>
    <scope>NUCLEOTIDE SEQUENCE [LARGE SCALE GENOMIC DNA]</scope>
</reference>
<evidence type="ECO:0008006" key="5">
    <source>
        <dbReference type="Google" id="ProtNLM"/>
    </source>
</evidence>
<keyword evidence="2" id="KW-1133">Transmembrane helix</keyword>
<evidence type="ECO:0000256" key="2">
    <source>
        <dbReference type="SAM" id="Phobius"/>
    </source>
</evidence>
<dbReference type="AlphaFoldDB" id="A0A2M6Z4L9"/>
<keyword evidence="2" id="KW-0472">Membrane</keyword>
<comment type="caution">
    <text evidence="3">The sequence shown here is derived from an EMBL/GenBank/DDBJ whole genome shotgun (WGS) entry which is preliminary data.</text>
</comment>
<feature type="coiled-coil region" evidence="1">
    <location>
        <begin position="41"/>
        <end position="68"/>
    </location>
</feature>
<evidence type="ECO:0000313" key="4">
    <source>
        <dbReference type="Proteomes" id="UP000228777"/>
    </source>
</evidence>
<accession>A0A2M6Z4L9</accession>
<sequence>MAELIPKEKPKISSTVNFLFYLFLIASIVLIFGSLILKQKISTAQSEVKKVKEQITKIRKDKNEILEKETLTLVNKIKDFSELLEVHKINSNFFKILENLTHPNVWFTKLILNNKNSQVQLIGQTASLEVLGQQMQIFSQNENIKELNLAQISFEKDGKVNFTLNFIADSKIF</sequence>
<gene>
    <name evidence="3" type="ORF">COS93_00140</name>
</gene>
<keyword evidence="1" id="KW-0175">Coiled coil</keyword>